<reference evidence="1 2" key="1">
    <citation type="submission" date="2020-08" db="EMBL/GenBank/DDBJ databases">
        <title>Sequencing the genomes of 1000 actinobacteria strains.</title>
        <authorList>
            <person name="Klenk H.-P."/>
        </authorList>
    </citation>
    <scope>NUCLEOTIDE SEQUENCE [LARGE SCALE GENOMIC DNA]</scope>
    <source>
        <strain evidence="1 2">DSM 45258</strain>
    </source>
</reference>
<dbReference type="AlphaFoldDB" id="A0A839RLN8"/>
<evidence type="ECO:0000313" key="1">
    <source>
        <dbReference type="EMBL" id="MBB3036963.1"/>
    </source>
</evidence>
<sequence length="81" mass="8602">MCRSNSRPAPRVDPAGVPFGNYRASRNGGLIVVAGPRKVYPSGIPYYEIVGQPGAYVPAAHLDWVERISTTNCRVSGEGAA</sequence>
<comment type="caution">
    <text evidence="1">The sequence shown here is derived from an EMBL/GenBank/DDBJ whole genome shotgun (WGS) entry which is preliminary data.</text>
</comment>
<gene>
    <name evidence="1" type="ORF">FHU29_001397</name>
</gene>
<proteinExistence type="predicted"/>
<dbReference type="Proteomes" id="UP000567922">
    <property type="component" value="Unassembled WGS sequence"/>
</dbReference>
<dbReference type="EMBL" id="JACHWS010000001">
    <property type="protein sequence ID" value="MBB3036963.1"/>
    <property type="molecule type" value="Genomic_DNA"/>
</dbReference>
<protein>
    <submittedName>
        <fullName evidence="1">Uncharacterized protein</fullName>
    </submittedName>
</protein>
<accession>A0A839RLN8</accession>
<keyword evidence="2" id="KW-1185">Reference proteome</keyword>
<evidence type="ECO:0000313" key="2">
    <source>
        <dbReference type="Proteomes" id="UP000567922"/>
    </source>
</evidence>
<name>A0A839RLN8_9ACTN</name>
<organism evidence="1 2">
    <name type="scientific">Hoyosella altamirensis</name>
    <dbReference type="NCBI Taxonomy" id="616997"/>
    <lineage>
        <taxon>Bacteria</taxon>
        <taxon>Bacillati</taxon>
        <taxon>Actinomycetota</taxon>
        <taxon>Actinomycetes</taxon>
        <taxon>Mycobacteriales</taxon>
        <taxon>Hoyosellaceae</taxon>
        <taxon>Hoyosella</taxon>
    </lineage>
</organism>